<dbReference type="OrthoDB" id="10254945at2759"/>
<evidence type="ECO:0000313" key="2">
    <source>
        <dbReference type="Proteomes" id="UP000767238"/>
    </source>
</evidence>
<sequence>MGDADIEMSGVEPSPPILPYGVLYPPPLPDKLSNGQHPDWARHAYHFGARDDLWGEGFETRMFNFSDPTRNGKFSADDWDVQYMLGPANQWVSWDPITTKWGLQVLEKAGFINLEVDVRNAFADPKGRFFDKRPSGWRDDPIHPIFRKDMWRNITDLEYDTLRPAFLLASALLDDPTTLCLFHALLNTSDHITFQDPNFKTCRKLQVPTTLTEAEQLSTFHKICDMRQWTSFQWEDTAKMAAIPAFGKTGALKVFASGPQVPTVMLLKITTDNSLSHTYRSKISMSRVYCEALMQYQSKDETSEYQDFFNGILAKAGVPTSRKPSGLSKNLESAHLRTTVLFAGILLHEFAHAFCFAYFAIPDLDLPTEPWVGDSRDGEFGWAMERHVFGAVAHGSNFTDPRRGDPEQLMRVSLYAPFGIHFTEKPHQWATPGDASKRYLVKGSKKDFESPCVYYPLAQQQIYNYFSTKMWTEDVPRYGLDAVQYTKISQWAVSEMPGPNPSDPSHLNTLR</sequence>
<accession>A0A9P8GRH3</accession>
<organism evidence="1 2">
    <name type="scientific">Aureobasidium melanogenum</name>
    <name type="common">Aureobasidium pullulans var. melanogenum</name>
    <dbReference type="NCBI Taxonomy" id="46634"/>
    <lineage>
        <taxon>Eukaryota</taxon>
        <taxon>Fungi</taxon>
        <taxon>Dikarya</taxon>
        <taxon>Ascomycota</taxon>
        <taxon>Pezizomycotina</taxon>
        <taxon>Dothideomycetes</taxon>
        <taxon>Dothideomycetidae</taxon>
        <taxon>Dothideales</taxon>
        <taxon>Saccotheciaceae</taxon>
        <taxon>Aureobasidium</taxon>
    </lineage>
</organism>
<dbReference type="EMBL" id="JAHFYH010000001">
    <property type="protein sequence ID" value="KAH0237873.1"/>
    <property type="molecule type" value="Genomic_DNA"/>
</dbReference>
<feature type="non-terminal residue" evidence="1">
    <location>
        <position position="511"/>
    </location>
</feature>
<evidence type="ECO:0000313" key="1">
    <source>
        <dbReference type="EMBL" id="KAH0237873.1"/>
    </source>
</evidence>
<dbReference type="AlphaFoldDB" id="A0A9P8GRH3"/>
<protein>
    <submittedName>
        <fullName evidence="1">Uncharacterized protein</fullName>
    </submittedName>
</protein>
<reference evidence="1" key="2">
    <citation type="submission" date="2021-08" db="EMBL/GenBank/DDBJ databases">
        <authorList>
            <person name="Gostincar C."/>
            <person name="Sun X."/>
            <person name="Song Z."/>
            <person name="Gunde-Cimerman N."/>
        </authorList>
    </citation>
    <scope>NUCLEOTIDE SEQUENCE</scope>
    <source>
        <strain evidence="1">EXF-8016</strain>
    </source>
</reference>
<dbReference type="Proteomes" id="UP000767238">
    <property type="component" value="Unassembled WGS sequence"/>
</dbReference>
<comment type="caution">
    <text evidence="1">The sequence shown here is derived from an EMBL/GenBank/DDBJ whole genome shotgun (WGS) entry which is preliminary data.</text>
</comment>
<reference evidence="1" key="1">
    <citation type="journal article" date="2021" name="J Fungi (Basel)">
        <title>Virulence traits and population genomics of the black yeast Aureobasidium melanogenum.</title>
        <authorList>
            <person name="Cernosa A."/>
            <person name="Sun X."/>
            <person name="Gostincar C."/>
            <person name="Fang C."/>
            <person name="Gunde-Cimerman N."/>
            <person name="Song Z."/>
        </authorList>
    </citation>
    <scope>NUCLEOTIDE SEQUENCE</scope>
    <source>
        <strain evidence="1">EXF-8016</strain>
    </source>
</reference>
<name>A0A9P8GRH3_AURME</name>
<proteinExistence type="predicted"/>
<gene>
    <name evidence="1" type="ORF">KCV03_g136</name>
</gene>